<name>A0A081NTN0_9BACL</name>
<keyword evidence="9" id="KW-1185">Reference proteome</keyword>
<dbReference type="Pfam" id="PF13193">
    <property type="entry name" value="AMP-binding_C"/>
    <property type="match status" value="1"/>
</dbReference>
<dbReference type="InterPro" id="IPR025110">
    <property type="entry name" value="AMP-bd_C"/>
</dbReference>
<dbReference type="Gene3D" id="3.40.50.12780">
    <property type="entry name" value="N-terminal domain of ligase-like"/>
    <property type="match status" value="1"/>
</dbReference>
<dbReference type="GO" id="GO:0044550">
    <property type="term" value="P:secondary metabolite biosynthetic process"/>
    <property type="evidence" value="ECO:0007669"/>
    <property type="project" value="TreeGrafter"/>
</dbReference>
<dbReference type="AlphaFoldDB" id="A0A081NTN0"/>
<dbReference type="SUPFAM" id="SSF47336">
    <property type="entry name" value="ACP-like"/>
    <property type="match status" value="1"/>
</dbReference>
<dbReference type="InterPro" id="IPR036736">
    <property type="entry name" value="ACP-like_sf"/>
</dbReference>
<keyword evidence="3" id="KW-0596">Phosphopantetheine</keyword>
<dbReference type="PROSITE" id="PS00455">
    <property type="entry name" value="AMP_BINDING"/>
    <property type="match status" value="1"/>
</dbReference>
<dbReference type="GO" id="GO:0031177">
    <property type="term" value="F:phosphopantetheine binding"/>
    <property type="evidence" value="ECO:0007669"/>
    <property type="project" value="TreeGrafter"/>
</dbReference>
<evidence type="ECO:0000256" key="4">
    <source>
        <dbReference type="ARBA" id="ARBA00022553"/>
    </source>
</evidence>
<comment type="caution">
    <text evidence="8">The sequence shown here is derived from an EMBL/GenBank/DDBJ whole genome shotgun (WGS) entry which is preliminary data.</text>
</comment>
<dbReference type="EMBL" id="JNVM01000059">
    <property type="protein sequence ID" value="KEQ21803.1"/>
    <property type="molecule type" value="Genomic_DNA"/>
</dbReference>
<dbReference type="eggNOG" id="COG1020">
    <property type="taxonomic scope" value="Bacteria"/>
</dbReference>
<reference evidence="8 9" key="1">
    <citation type="submission" date="2014-06" db="EMBL/GenBank/DDBJ databases">
        <title>Draft genome sequence of Paenibacillus sp. MSt1.</title>
        <authorList>
            <person name="Aw Y.K."/>
            <person name="Ong K.S."/>
            <person name="Gan H.M."/>
            <person name="Lee S.M."/>
        </authorList>
    </citation>
    <scope>NUCLEOTIDE SEQUENCE [LARGE SCALE GENOMIC DNA]</scope>
    <source>
        <strain evidence="8 9">MSt1</strain>
    </source>
</reference>
<evidence type="ECO:0000259" key="7">
    <source>
        <dbReference type="PROSITE" id="PS50075"/>
    </source>
</evidence>
<evidence type="ECO:0000313" key="8">
    <source>
        <dbReference type="EMBL" id="KEQ21803.1"/>
    </source>
</evidence>
<dbReference type="InterPro" id="IPR045851">
    <property type="entry name" value="AMP-bd_C_sf"/>
</dbReference>
<dbReference type="Proteomes" id="UP000028123">
    <property type="component" value="Unassembled WGS sequence"/>
</dbReference>
<keyword evidence="5" id="KW-0677">Repeat</keyword>
<dbReference type="InterPro" id="IPR020845">
    <property type="entry name" value="AMP-binding_CS"/>
</dbReference>
<dbReference type="Pfam" id="PF00501">
    <property type="entry name" value="AMP-binding"/>
    <property type="match status" value="1"/>
</dbReference>
<dbReference type="OrthoDB" id="9765680at2"/>
<dbReference type="InterPro" id="IPR042099">
    <property type="entry name" value="ANL_N_sf"/>
</dbReference>
<dbReference type="NCBIfam" id="TIGR01733">
    <property type="entry name" value="AA-adenyl-dom"/>
    <property type="match status" value="1"/>
</dbReference>
<dbReference type="InterPro" id="IPR009081">
    <property type="entry name" value="PP-bd_ACP"/>
</dbReference>
<evidence type="ECO:0000256" key="1">
    <source>
        <dbReference type="ARBA" id="ARBA00001957"/>
    </source>
</evidence>
<dbReference type="Gene3D" id="1.10.1200.10">
    <property type="entry name" value="ACP-like"/>
    <property type="match status" value="1"/>
</dbReference>
<comment type="cofactor">
    <cofactor evidence="1">
        <name>pantetheine 4'-phosphate</name>
        <dbReference type="ChEBI" id="CHEBI:47942"/>
    </cofactor>
</comment>
<gene>
    <name evidence="8" type="ORF">ET33_30795</name>
</gene>
<dbReference type="GO" id="GO:0005737">
    <property type="term" value="C:cytoplasm"/>
    <property type="evidence" value="ECO:0007669"/>
    <property type="project" value="TreeGrafter"/>
</dbReference>
<dbReference type="SUPFAM" id="SSF56801">
    <property type="entry name" value="Acetyl-CoA synthetase-like"/>
    <property type="match status" value="1"/>
</dbReference>
<protein>
    <recommendedName>
        <fullName evidence="7">Carrier domain-containing protein</fullName>
    </recommendedName>
</protein>
<comment type="similarity">
    <text evidence="2">Belongs to the ATP-dependent AMP-binding enzyme family.</text>
</comment>
<dbReference type="RefSeq" id="WP_161783594.1">
    <property type="nucleotide sequence ID" value="NZ_JNVM01000059.1"/>
</dbReference>
<feature type="domain" description="Carrier" evidence="7">
    <location>
        <begin position="521"/>
        <end position="596"/>
    </location>
</feature>
<organism evidence="8 9">
    <name type="scientific">Paenibacillus tyrfis</name>
    <dbReference type="NCBI Taxonomy" id="1501230"/>
    <lineage>
        <taxon>Bacteria</taxon>
        <taxon>Bacillati</taxon>
        <taxon>Bacillota</taxon>
        <taxon>Bacilli</taxon>
        <taxon>Bacillales</taxon>
        <taxon>Paenibacillaceae</taxon>
        <taxon>Paenibacillus</taxon>
    </lineage>
</organism>
<dbReference type="PANTHER" id="PTHR45527">
    <property type="entry name" value="NONRIBOSOMAL PEPTIDE SYNTHETASE"/>
    <property type="match status" value="1"/>
</dbReference>
<dbReference type="InterPro" id="IPR000873">
    <property type="entry name" value="AMP-dep_synth/lig_dom"/>
</dbReference>
<dbReference type="PANTHER" id="PTHR45527:SF1">
    <property type="entry name" value="FATTY ACID SYNTHASE"/>
    <property type="match status" value="1"/>
</dbReference>
<sequence>MLLNTIQARLQASFVEHSTRCAIEYKNSKITYKELEEKAEAIAYTLLSHGVQKEEFVGIYTKDKVQHIISIIATLKAGCVFVPLDPTYPVERTKAMIAATETKYVLTDDGTLDLFEEEIVKEIQAIVINPKINEQVDANGKSDILFDPNDKIYIFFTSGTTGTPKAIIGRNESLVHFIDWEIAEFQINRDCRVSQFTGVCHDPVLRDIFVPLFAGGTICIPENKEIMLESNSLMEWIEVSQITLIHCTPSLFRLINGKTLSSDSFSSLQYVMLAGERILPKTLISWYEVMGERVQLVSLYGPTETTLAKVFYRIAARDVHRMNIPLGKAIPGSKVAILDDNLQFSVQGVTGQIYIRTPYRTLGYFNNEELQNEKFIPNPFNNQPDDLMYCTGDLGRMLEDGSIEFMGRKDRQIKLRGFRVELNELENVLLLHEKVKESAVIAKSNDQDSLHLCAYIVIDSYSHISESNEQTSREIRQFLSLRLPDYMVPQYIMLIDKLPMNANGKVDYKALPDPEQQQYIAPIDDIERKLAEIWIEILGIKQVGRKDRFLESGGHSLNVISLVYRVHEEYNVELPLAEVFRNITLEELANYVRDAS</sequence>
<dbReference type="Gene3D" id="3.30.300.30">
    <property type="match status" value="1"/>
</dbReference>
<dbReference type="CDD" id="cd05930">
    <property type="entry name" value="A_NRPS"/>
    <property type="match status" value="1"/>
</dbReference>
<dbReference type="FunFam" id="1.10.1200.10:FF:000005">
    <property type="entry name" value="Nonribosomal peptide synthetase 1"/>
    <property type="match status" value="1"/>
</dbReference>
<evidence type="ECO:0000256" key="2">
    <source>
        <dbReference type="ARBA" id="ARBA00006432"/>
    </source>
</evidence>
<keyword evidence="6" id="KW-0045">Antibiotic biosynthesis</keyword>
<dbReference type="GO" id="GO:0017000">
    <property type="term" value="P:antibiotic biosynthetic process"/>
    <property type="evidence" value="ECO:0007669"/>
    <property type="project" value="UniProtKB-KW"/>
</dbReference>
<dbReference type="GO" id="GO:0043041">
    <property type="term" value="P:amino acid activation for nonribosomal peptide biosynthetic process"/>
    <property type="evidence" value="ECO:0007669"/>
    <property type="project" value="TreeGrafter"/>
</dbReference>
<dbReference type="PROSITE" id="PS50075">
    <property type="entry name" value="CARRIER"/>
    <property type="match status" value="1"/>
</dbReference>
<dbReference type="Pfam" id="PF00550">
    <property type="entry name" value="PP-binding"/>
    <property type="match status" value="1"/>
</dbReference>
<evidence type="ECO:0000256" key="5">
    <source>
        <dbReference type="ARBA" id="ARBA00022737"/>
    </source>
</evidence>
<dbReference type="InterPro" id="IPR010071">
    <property type="entry name" value="AA_adenyl_dom"/>
</dbReference>
<proteinExistence type="inferred from homology"/>
<keyword evidence="4" id="KW-0597">Phosphoprotein</keyword>
<evidence type="ECO:0000313" key="9">
    <source>
        <dbReference type="Proteomes" id="UP000028123"/>
    </source>
</evidence>
<accession>A0A081NTN0</accession>
<evidence type="ECO:0000256" key="3">
    <source>
        <dbReference type="ARBA" id="ARBA00022450"/>
    </source>
</evidence>
<evidence type="ECO:0000256" key="6">
    <source>
        <dbReference type="ARBA" id="ARBA00023194"/>
    </source>
</evidence>